<evidence type="ECO:0000256" key="2">
    <source>
        <dbReference type="SAM" id="MobiDB-lite"/>
    </source>
</evidence>
<dbReference type="CDD" id="cd16936">
    <property type="entry name" value="HATPase_RsbW-like"/>
    <property type="match status" value="1"/>
</dbReference>
<evidence type="ECO:0000313" key="4">
    <source>
        <dbReference type="EMBL" id="ASO21882.1"/>
    </source>
</evidence>
<protein>
    <recommendedName>
        <fullName evidence="3">Histidine kinase/HSP90-like ATPase domain-containing protein</fullName>
    </recommendedName>
</protein>
<dbReference type="PANTHER" id="PTHR35526:SF3">
    <property type="entry name" value="ANTI-SIGMA-F FACTOR RSBW"/>
    <property type="match status" value="1"/>
</dbReference>
<reference evidence="4 5" key="1">
    <citation type="submission" date="2017-07" db="EMBL/GenBank/DDBJ databases">
        <title>Complete genome sequence of Actinoalloteichus hoggarensis DSM 45943, type strain of Actinoalloteichus hoggarensis.</title>
        <authorList>
            <person name="Ruckert C."/>
            <person name="Nouioui I."/>
            <person name="Willmese J."/>
            <person name="van Wezel G."/>
            <person name="Klenk H.-P."/>
            <person name="Kalinowski J."/>
            <person name="Zotchev S.B."/>
        </authorList>
    </citation>
    <scope>NUCLEOTIDE SEQUENCE [LARGE SCALE GENOMIC DNA]</scope>
    <source>
        <strain evidence="4 5">DSM 45943</strain>
    </source>
</reference>
<accession>A0A221W7E9</accession>
<organism evidence="4 5">
    <name type="scientific">Actinoalloteichus hoggarensis</name>
    <dbReference type="NCBI Taxonomy" id="1470176"/>
    <lineage>
        <taxon>Bacteria</taxon>
        <taxon>Bacillati</taxon>
        <taxon>Actinomycetota</taxon>
        <taxon>Actinomycetes</taxon>
        <taxon>Pseudonocardiales</taxon>
        <taxon>Pseudonocardiaceae</taxon>
        <taxon>Actinoalloteichus</taxon>
    </lineage>
</organism>
<proteinExistence type="predicted"/>
<dbReference type="Pfam" id="PF13581">
    <property type="entry name" value="HATPase_c_2"/>
    <property type="match status" value="1"/>
</dbReference>
<feature type="domain" description="Histidine kinase/HSP90-like ATPase" evidence="3">
    <location>
        <begin position="95"/>
        <end position="200"/>
    </location>
</feature>
<evidence type="ECO:0000256" key="1">
    <source>
        <dbReference type="ARBA" id="ARBA00022527"/>
    </source>
</evidence>
<keyword evidence="1" id="KW-0418">Kinase</keyword>
<dbReference type="PANTHER" id="PTHR35526">
    <property type="entry name" value="ANTI-SIGMA-F FACTOR RSBW-RELATED"/>
    <property type="match status" value="1"/>
</dbReference>
<keyword evidence="1" id="KW-0723">Serine/threonine-protein kinase</keyword>
<dbReference type="GO" id="GO:0004674">
    <property type="term" value="F:protein serine/threonine kinase activity"/>
    <property type="evidence" value="ECO:0007669"/>
    <property type="project" value="UniProtKB-KW"/>
</dbReference>
<dbReference type="InterPro" id="IPR050267">
    <property type="entry name" value="Anti-sigma-factor_SerPK"/>
</dbReference>
<feature type="region of interest" description="Disordered" evidence="2">
    <location>
        <begin position="1"/>
        <end position="47"/>
    </location>
</feature>
<dbReference type="Proteomes" id="UP000204221">
    <property type="component" value="Chromosome"/>
</dbReference>
<keyword evidence="5" id="KW-1185">Reference proteome</keyword>
<sequence length="214" mass="22606">MGAVRGRSPSMPTVDRPGYVEQTSSGGVIVDGTATGDGRDHGGVEARGRGTGVFFIEHPPSWRTGAGRTTARAGRHRTMDTGALVSMETPGGVTAAGEARHTVGTALHRWGLSGELADDVLLATSELVTNAVEHGAAPIRLEVERGTSRITLRVHDRSLDSPQISWSDPLGERSRGLLIVAAISSDWGFETEGAGKCVWAEFQVPDQSRRVADV</sequence>
<feature type="compositionally biased region" description="Basic and acidic residues" evidence="2">
    <location>
        <begin position="37"/>
        <end position="47"/>
    </location>
</feature>
<dbReference type="EMBL" id="CP022521">
    <property type="protein sequence ID" value="ASO21882.1"/>
    <property type="molecule type" value="Genomic_DNA"/>
</dbReference>
<dbReference type="SUPFAM" id="SSF55874">
    <property type="entry name" value="ATPase domain of HSP90 chaperone/DNA topoisomerase II/histidine kinase"/>
    <property type="match status" value="1"/>
</dbReference>
<dbReference type="InterPro" id="IPR003594">
    <property type="entry name" value="HATPase_dom"/>
</dbReference>
<name>A0A221W7E9_9PSEU</name>
<dbReference type="AlphaFoldDB" id="A0A221W7E9"/>
<dbReference type="Gene3D" id="3.30.565.10">
    <property type="entry name" value="Histidine kinase-like ATPase, C-terminal domain"/>
    <property type="match status" value="1"/>
</dbReference>
<keyword evidence="1" id="KW-0808">Transferase</keyword>
<evidence type="ECO:0000259" key="3">
    <source>
        <dbReference type="Pfam" id="PF13581"/>
    </source>
</evidence>
<gene>
    <name evidence="4" type="ORF">AHOG_21330</name>
</gene>
<evidence type="ECO:0000313" key="5">
    <source>
        <dbReference type="Proteomes" id="UP000204221"/>
    </source>
</evidence>
<dbReference type="KEGG" id="ahg:AHOG_21330"/>
<dbReference type="InterPro" id="IPR036890">
    <property type="entry name" value="HATPase_C_sf"/>
</dbReference>